<dbReference type="InterPro" id="IPR050789">
    <property type="entry name" value="Diverse_Enzym_Activities"/>
</dbReference>
<dbReference type="STRING" id="61635.BN85303820"/>
<dbReference type="EMBL" id="FO681348">
    <property type="protein sequence ID" value="CCV65403.1"/>
    <property type="molecule type" value="Genomic_DNA"/>
</dbReference>
<accession>U4KR40</accession>
<dbReference type="KEGG" id="abra:BN85303820"/>
<dbReference type="OrthoDB" id="9797709at2"/>
<evidence type="ECO:0000256" key="1">
    <source>
        <dbReference type="ARBA" id="ARBA00022801"/>
    </source>
</evidence>
<dbReference type="Proteomes" id="UP000032737">
    <property type="component" value="Chromosome"/>
</dbReference>
<reference evidence="3 4" key="1">
    <citation type="journal article" date="2013" name="J. Mol. Microbiol. Biotechnol.">
        <title>Analysis of the Complete Genomes of Acholeplasma brassicae , A. palmae and A. laidlawii and Their Comparison to the Obligate Parasites from ' Candidatus Phytoplasma'.</title>
        <authorList>
            <person name="Kube M."/>
            <person name="Siewert C."/>
            <person name="Migdoll A.M."/>
            <person name="Duduk B."/>
            <person name="Holz S."/>
            <person name="Rabus R."/>
            <person name="Seemuller E."/>
            <person name="Mitrovic J."/>
            <person name="Muller I."/>
            <person name="Buttner C."/>
            <person name="Reinhardt R."/>
        </authorList>
    </citation>
    <scope>NUCLEOTIDE SEQUENCE [LARGE SCALE GENOMIC DNA]</scope>
    <source>
        <strain evidence="4">0502</strain>
    </source>
</reference>
<keyword evidence="1" id="KW-0378">Hydrolase</keyword>
<sequence>MEKQIKEILLRGVLNKAFPGGQYGILENGVITTGHFGYKENLDEQIETTGSEVYDIASLSKVVSTTILIFKLIETGKLKLDTQIHDYLPVAFKGITVYDLLTHTSGLDADIKKANLLESREELLEKLFQSQPDQSKKGTIVYSDIGFMLLGLLIEKISEKTLDVYAKEVIFDPLNMRNTSYHPNIHDAAPTEYRTSPVFTGLLRGKVHDEKSFALNGVSGHAGVFSTAYDLSLFMKALVEDRFVLNKETVELMSLSQIEGLNQFGVLKHRALGYEKPTKESVFKAYRMAMITHTGFTGCHLIINKEKKFGFVLLTNAVHPKRENNQIFSYRDEISNVILEKWEETK</sequence>
<evidence type="ECO:0000313" key="3">
    <source>
        <dbReference type="EMBL" id="CCV65403.1"/>
    </source>
</evidence>
<gene>
    <name evidence="3" type="ORF">BN85303820</name>
</gene>
<dbReference type="PANTHER" id="PTHR43283">
    <property type="entry name" value="BETA-LACTAMASE-RELATED"/>
    <property type="match status" value="1"/>
</dbReference>
<dbReference type="PANTHER" id="PTHR43283:SF11">
    <property type="entry name" value="BETA-LACTAMASE-RELATED DOMAIN-CONTAINING PROTEIN"/>
    <property type="match status" value="1"/>
</dbReference>
<dbReference type="GO" id="GO:0016787">
    <property type="term" value="F:hydrolase activity"/>
    <property type="evidence" value="ECO:0007669"/>
    <property type="project" value="UniProtKB-KW"/>
</dbReference>
<keyword evidence="4" id="KW-1185">Reference proteome</keyword>
<dbReference type="HOGENOM" id="CLU_020027_1_1_14"/>
<dbReference type="Gene3D" id="3.40.710.10">
    <property type="entry name" value="DD-peptidase/beta-lactamase superfamily"/>
    <property type="match status" value="1"/>
</dbReference>
<proteinExistence type="predicted"/>
<dbReference type="InterPro" id="IPR001466">
    <property type="entry name" value="Beta-lactam-related"/>
</dbReference>
<dbReference type="SUPFAM" id="SSF56601">
    <property type="entry name" value="beta-lactamase/transpeptidase-like"/>
    <property type="match status" value="1"/>
</dbReference>
<organism evidence="3 4">
    <name type="scientific">Acholeplasma brassicae</name>
    <dbReference type="NCBI Taxonomy" id="61635"/>
    <lineage>
        <taxon>Bacteria</taxon>
        <taxon>Bacillati</taxon>
        <taxon>Mycoplasmatota</taxon>
        <taxon>Mollicutes</taxon>
        <taxon>Acholeplasmatales</taxon>
        <taxon>Acholeplasmataceae</taxon>
        <taxon>Acholeplasma</taxon>
    </lineage>
</organism>
<evidence type="ECO:0000313" key="4">
    <source>
        <dbReference type="Proteomes" id="UP000032737"/>
    </source>
</evidence>
<protein>
    <submittedName>
        <fullName evidence="3">Beta-lactamase family protein</fullName>
    </submittedName>
</protein>
<dbReference type="AlphaFoldDB" id="U4KR40"/>
<dbReference type="InterPro" id="IPR012338">
    <property type="entry name" value="Beta-lactam/transpept-like"/>
</dbReference>
<name>U4KR40_9MOLU</name>
<evidence type="ECO:0000259" key="2">
    <source>
        <dbReference type="Pfam" id="PF00144"/>
    </source>
</evidence>
<feature type="domain" description="Beta-lactamase-related" evidence="2">
    <location>
        <begin position="16"/>
        <end position="324"/>
    </location>
</feature>
<dbReference type="RefSeq" id="WP_030004264.1">
    <property type="nucleotide sequence ID" value="NC_022549.1"/>
</dbReference>
<dbReference type="Pfam" id="PF00144">
    <property type="entry name" value="Beta-lactamase"/>
    <property type="match status" value="1"/>
</dbReference>